<reference evidence="2 3" key="1">
    <citation type="submission" date="2018-06" db="EMBL/GenBank/DDBJ databases">
        <authorList>
            <consortium name="Pathogen Informatics"/>
            <person name="Doyle S."/>
        </authorList>
    </citation>
    <scope>NUCLEOTIDE SEQUENCE [LARGE SCALE GENOMIC DNA]</scope>
    <source>
        <strain evidence="2 3">NCTC10571</strain>
    </source>
</reference>
<evidence type="ECO:0000313" key="2">
    <source>
        <dbReference type="EMBL" id="STY71092.1"/>
    </source>
</evidence>
<evidence type="ECO:0000256" key="1">
    <source>
        <dbReference type="SAM" id="MobiDB-lite"/>
    </source>
</evidence>
<dbReference type="RefSeq" id="WP_181805630.1">
    <property type="nucleotide sequence ID" value="NZ_UGPP01000001.1"/>
</dbReference>
<name>A0A378NRU5_9FIRM</name>
<gene>
    <name evidence="2" type="ORF">NCTC10571_01244</name>
</gene>
<dbReference type="AlphaFoldDB" id="A0A378NRU5"/>
<feature type="region of interest" description="Disordered" evidence="1">
    <location>
        <begin position="14"/>
        <end position="52"/>
    </location>
</feature>
<dbReference type="Proteomes" id="UP000255234">
    <property type="component" value="Unassembled WGS sequence"/>
</dbReference>
<feature type="compositionally biased region" description="Basic residues" evidence="1">
    <location>
        <begin position="40"/>
        <end position="52"/>
    </location>
</feature>
<accession>A0A378NRU5</accession>
<evidence type="ECO:0000313" key="3">
    <source>
        <dbReference type="Proteomes" id="UP000255234"/>
    </source>
</evidence>
<feature type="compositionally biased region" description="Polar residues" evidence="1">
    <location>
        <begin position="15"/>
        <end position="27"/>
    </location>
</feature>
<proteinExistence type="predicted"/>
<sequence>MLEIKEYVGNKPKVLSNNKNEKVNNVTPKEGDVKMARCGGGKKKGSKKGGKK</sequence>
<organism evidence="2 3">
    <name type="scientific">Megamonas hypermegale</name>
    <dbReference type="NCBI Taxonomy" id="158847"/>
    <lineage>
        <taxon>Bacteria</taxon>
        <taxon>Bacillati</taxon>
        <taxon>Bacillota</taxon>
        <taxon>Negativicutes</taxon>
        <taxon>Selenomonadales</taxon>
        <taxon>Selenomonadaceae</taxon>
        <taxon>Megamonas</taxon>
    </lineage>
</organism>
<protein>
    <submittedName>
        <fullName evidence="2">Uncharacterized protein</fullName>
    </submittedName>
</protein>
<dbReference type="EMBL" id="UGPP01000001">
    <property type="protein sequence ID" value="STY71092.1"/>
    <property type="molecule type" value="Genomic_DNA"/>
</dbReference>